<dbReference type="Gene3D" id="1.10.1670.10">
    <property type="entry name" value="Helix-hairpin-Helix base-excision DNA repair enzymes (C-terminal)"/>
    <property type="match status" value="1"/>
</dbReference>
<dbReference type="InterPro" id="IPR000445">
    <property type="entry name" value="HhH_motif"/>
</dbReference>
<comment type="cofactor">
    <cofactor evidence="1">
        <name>[4Fe-4S] cluster</name>
        <dbReference type="ChEBI" id="CHEBI:49883"/>
    </cofactor>
</comment>
<dbReference type="GO" id="GO:0004519">
    <property type="term" value="F:endonuclease activity"/>
    <property type="evidence" value="ECO:0007669"/>
    <property type="project" value="UniProtKB-KW"/>
</dbReference>
<dbReference type="Pfam" id="PF00730">
    <property type="entry name" value="HhH-GPD"/>
    <property type="match status" value="1"/>
</dbReference>
<keyword evidence="3" id="KW-0004">4Fe-4S</keyword>
<accession>A0A831TFF9</accession>
<evidence type="ECO:0000256" key="9">
    <source>
        <dbReference type="ARBA" id="ARBA00023204"/>
    </source>
</evidence>
<keyword evidence="10" id="KW-0326">Glycosidase</keyword>
<evidence type="ECO:0000259" key="12">
    <source>
        <dbReference type="SMART" id="SM00478"/>
    </source>
</evidence>
<dbReference type="SUPFAM" id="SSF48150">
    <property type="entry name" value="DNA-glycosylase"/>
    <property type="match status" value="1"/>
</dbReference>
<comment type="similarity">
    <text evidence="2">Belongs to the Nth/MutY family.</text>
</comment>
<dbReference type="AlphaFoldDB" id="A0A831TFF9"/>
<comment type="caution">
    <text evidence="13">The sequence shown here is derived from an EMBL/GenBank/DDBJ whole genome shotgun (WGS) entry which is preliminary data.</text>
</comment>
<keyword evidence="13" id="KW-0540">Nuclease</keyword>
<dbReference type="InterPro" id="IPR004035">
    <property type="entry name" value="Endouclease-III_FeS-bd_BS"/>
</dbReference>
<dbReference type="InterPro" id="IPR011257">
    <property type="entry name" value="DNA_glycosylase"/>
</dbReference>
<evidence type="ECO:0000256" key="8">
    <source>
        <dbReference type="ARBA" id="ARBA00023014"/>
    </source>
</evidence>
<protein>
    <submittedName>
        <fullName evidence="13">Endonuclease III</fullName>
    </submittedName>
</protein>
<keyword evidence="8" id="KW-0411">Iron-sulfur</keyword>
<dbReference type="InterPro" id="IPR003265">
    <property type="entry name" value="HhH-GPD_domain"/>
</dbReference>
<dbReference type="CDD" id="cd00056">
    <property type="entry name" value="ENDO3c"/>
    <property type="match status" value="1"/>
</dbReference>
<keyword evidence="7" id="KW-0408">Iron</keyword>
<sequence>MPGHRPERAHRTTPSLGSAEKVGPILAALEQCYGRPTNQPHGNVLEELVGTILSQNTSDLNADRAFDSLRQALPDWHQLAQASDDQIAEAIRSAGLSRQKAPAIRAAVAALLDAGGADRTQWLQQAPLEEARAWLEALPGVGPKTASCVLLFALGRPALPVDTHVYRVSQRLGLLPPGVSAASAHKSLETIVPPDDVYRFHVLLIRHGRVVCKARRPACERCVLTIWCDYYNRQRQGNVPERERSARVET</sequence>
<reference evidence="13" key="1">
    <citation type="journal article" date="2020" name="mSystems">
        <title>Genome- and Community-Level Interaction Insights into Carbon Utilization and Element Cycling Functions of Hydrothermarchaeota in Hydrothermal Sediment.</title>
        <authorList>
            <person name="Zhou Z."/>
            <person name="Liu Y."/>
            <person name="Xu W."/>
            <person name="Pan J."/>
            <person name="Luo Z.H."/>
            <person name="Li M."/>
        </authorList>
    </citation>
    <scope>NUCLEOTIDE SEQUENCE [LARGE SCALE GENOMIC DNA]</scope>
    <source>
        <strain evidence="13">SpSt-210</strain>
    </source>
</reference>
<evidence type="ECO:0000313" key="13">
    <source>
        <dbReference type="EMBL" id="HEG91129.1"/>
    </source>
</evidence>
<dbReference type="GO" id="GO:0046872">
    <property type="term" value="F:metal ion binding"/>
    <property type="evidence" value="ECO:0007669"/>
    <property type="project" value="UniProtKB-KW"/>
</dbReference>
<keyword evidence="4" id="KW-0479">Metal-binding</keyword>
<dbReference type="GO" id="GO:0051539">
    <property type="term" value="F:4 iron, 4 sulfur cluster binding"/>
    <property type="evidence" value="ECO:0007669"/>
    <property type="project" value="UniProtKB-KW"/>
</dbReference>
<evidence type="ECO:0000256" key="2">
    <source>
        <dbReference type="ARBA" id="ARBA00008343"/>
    </source>
</evidence>
<proteinExistence type="inferred from homology"/>
<feature type="region of interest" description="Disordered" evidence="11">
    <location>
        <begin position="1"/>
        <end position="20"/>
    </location>
</feature>
<dbReference type="SMART" id="SM00525">
    <property type="entry name" value="FES"/>
    <property type="match status" value="1"/>
</dbReference>
<gene>
    <name evidence="13" type="ORF">ENP34_06770</name>
</gene>
<keyword evidence="13" id="KW-0255">Endonuclease</keyword>
<evidence type="ECO:0000256" key="5">
    <source>
        <dbReference type="ARBA" id="ARBA00022763"/>
    </source>
</evidence>
<dbReference type="GO" id="GO:0019104">
    <property type="term" value="F:DNA N-glycosylase activity"/>
    <property type="evidence" value="ECO:0007669"/>
    <property type="project" value="UniProtKB-ARBA"/>
</dbReference>
<dbReference type="Pfam" id="PF00633">
    <property type="entry name" value="HHH"/>
    <property type="match status" value="1"/>
</dbReference>
<dbReference type="PIRSF" id="PIRSF001435">
    <property type="entry name" value="Nth"/>
    <property type="match status" value="1"/>
</dbReference>
<name>A0A831TFF9_9BACT</name>
<evidence type="ECO:0000256" key="4">
    <source>
        <dbReference type="ARBA" id="ARBA00022723"/>
    </source>
</evidence>
<dbReference type="PANTHER" id="PTHR10359:SF18">
    <property type="entry name" value="ENDONUCLEASE III"/>
    <property type="match status" value="1"/>
</dbReference>
<dbReference type="PANTHER" id="PTHR10359">
    <property type="entry name" value="A/G-SPECIFIC ADENINE GLYCOSYLASE/ENDONUCLEASE III"/>
    <property type="match status" value="1"/>
</dbReference>
<dbReference type="EMBL" id="DSIY01000161">
    <property type="protein sequence ID" value="HEG91129.1"/>
    <property type="molecule type" value="Genomic_DNA"/>
</dbReference>
<dbReference type="PROSITE" id="PS00764">
    <property type="entry name" value="ENDONUCLEASE_III_1"/>
    <property type="match status" value="1"/>
</dbReference>
<keyword evidence="6" id="KW-0378">Hydrolase</keyword>
<keyword evidence="9" id="KW-0234">DNA repair</keyword>
<evidence type="ECO:0000256" key="6">
    <source>
        <dbReference type="ARBA" id="ARBA00022801"/>
    </source>
</evidence>
<dbReference type="SMART" id="SM00478">
    <property type="entry name" value="ENDO3c"/>
    <property type="match status" value="1"/>
</dbReference>
<evidence type="ECO:0000256" key="3">
    <source>
        <dbReference type="ARBA" id="ARBA00022485"/>
    </source>
</evidence>
<dbReference type="GO" id="GO:0006285">
    <property type="term" value="P:base-excision repair, AP site formation"/>
    <property type="evidence" value="ECO:0007669"/>
    <property type="project" value="TreeGrafter"/>
</dbReference>
<dbReference type="InterPro" id="IPR023170">
    <property type="entry name" value="HhH_base_excis_C"/>
</dbReference>
<organism evidence="13">
    <name type="scientific">Thermorudis peleae</name>
    <dbReference type="NCBI Taxonomy" id="1382356"/>
    <lineage>
        <taxon>Bacteria</taxon>
        <taxon>Pseudomonadati</taxon>
        <taxon>Thermomicrobiota</taxon>
        <taxon>Thermomicrobia</taxon>
        <taxon>Thermomicrobia incertae sedis</taxon>
        <taxon>Thermorudis</taxon>
    </lineage>
</organism>
<dbReference type="Gene3D" id="1.10.340.30">
    <property type="entry name" value="Hypothetical protein, domain 2"/>
    <property type="match status" value="1"/>
</dbReference>
<feature type="compositionally biased region" description="Basic and acidic residues" evidence="11">
    <location>
        <begin position="1"/>
        <end position="10"/>
    </location>
</feature>
<evidence type="ECO:0000256" key="10">
    <source>
        <dbReference type="ARBA" id="ARBA00023295"/>
    </source>
</evidence>
<evidence type="ECO:0000256" key="7">
    <source>
        <dbReference type="ARBA" id="ARBA00023004"/>
    </source>
</evidence>
<dbReference type="GO" id="GO:0003677">
    <property type="term" value="F:DNA binding"/>
    <property type="evidence" value="ECO:0007669"/>
    <property type="project" value="InterPro"/>
</dbReference>
<dbReference type="InterPro" id="IPR003651">
    <property type="entry name" value="Endonuclease3_FeS-loop_motif"/>
</dbReference>
<evidence type="ECO:0000256" key="1">
    <source>
        <dbReference type="ARBA" id="ARBA00001966"/>
    </source>
</evidence>
<feature type="domain" description="HhH-GPD" evidence="12">
    <location>
        <begin position="53"/>
        <end position="210"/>
    </location>
</feature>
<keyword evidence="5" id="KW-0227">DNA damage</keyword>
<evidence type="ECO:0000256" key="11">
    <source>
        <dbReference type="SAM" id="MobiDB-lite"/>
    </source>
</evidence>